<gene>
    <name evidence="1" type="ORF">HNY73_000406</name>
</gene>
<reference evidence="1" key="1">
    <citation type="journal article" date="2020" name="bioRxiv">
        <title>Chromosome-level reference genome of the European wasp spider Argiope bruennichi: a resource for studies on range expansion and evolutionary adaptation.</title>
        <authorList>
            <person name="Sheffer M.M."/>
            <person name="Hoppe A."/>
            <person name="Krehenwinkel H."/>
            <person name="Uhl G."/>
            <person name="Kuss A.W."/>
            <person name="Jensen L."/>
            <person name="Jensen C."/>
            <person name="Gillespie R.G."/>
            <person name="Hoff K.J."/>
            <person name="Prost S."/>
        </authorList>
    </citation>
    <scope>NUCLEOTIDE SEQUENCE</scope>
</reference>
<name>A0A8T0G2A6_ARGBR</name>
<dbReference type="AlphaFoldDB" id="A0A8T0G2A6"/>
<sequence length="146" mass="16648">MLSKVKCDQTKSRSGLRRKLKFLSKMTRSAPVSPYERMGCDEKMVKPYSTEGIRDKENIASKGNKEIKEKKTKKRSWKRFRQAALTTCRYIGLGVAHMSPATAYAAPDYSIDPKTWNKSFSSSYKPKHGAPPPPPHWTANMMFSAW</sequence>
<evidence type="ECO:0000313" key="2">
    <source>
        <dbReference type="Proteomes" id="UP000807504"/>
    </source>
</evidence>
<dbReference type="Proteomes" id="UP000807504">
    <property type="component" value="Unassembled WGS sequence"/>
</dbReference>
<comment type="caution">
    <text evidence="1">The sequence shown here is derived from an EMBL/GenBank/DDBJ whole genome shotgun (WGS) entry which is preliminary data.</text>
</comment>
<accession>A0A8T0G2A6</accession>
<reference evidence="1" key="2">
    <citation type="submission" date="2020-06" db="EMBL/GenBank/DDBJ databases">
        <authorList>
            <person name="Sheffer M."/>
        </authorList>
    </citation>
    <scope>NUCLEOTIDE SEQUENCE</scope>
</reference>
<evidence type="ECO:0000313" key="1">
    <source>
        <dbReference type="EMBL" id="KAF8795969.1"/>
    </source>
</evidence>
<keyword evidence="2" id="KW-1185">Reference proteome</keyword>
<proteinExistence type="predicted"/>
<organism evidence="1 2">
    <name type="scientific">Argiope bruennichi</name>
    <name type="common">Wasp spider</name>
    <name type="synonym">Aranea bruennichi</name>
    <dbReference type="NCBI Taxonomy" id="94029"/>
    <lineage>
        <taxon>Eukaryota</taxon>
        <taxon>Metazoa</taxon>
        <taxon>Ecdysozoa</taxon>
        <taxon>Arthropoda</taxon>
        <taxon>Chelicerata</taxon>
        <taxon>Arachnida</taxon>
        <taxon>Araneae</taxon>
        <taxon>Araneomorphae</taxon>
        <taxon>Entelegynae</taxon>
        <taxon>Araneoidea</taxon>
        <taxon>Araneidae</taxon>
        <taxon>Argiope</taxon>
    </lineage>
</organism>
<protein>
    <submittedName>
        <fullName evidence="1">Uncharacterized protein</fullName>
    </submittedName>
</protein>
<dbReference type="EMBL" id="JABXBU010000001">
    <property type="protein sequence ID" value="KAF8795969.1"/>
    <property type="molecule type" value="Genomic_DNA"/>
</dbReference>